<dbReference type="eggNOG" id="COG0470">
    <property type="taxonomic scope" value="Bacteria"/>
</dbReference>
<dbReference type="Pfam" id="PF13177">
    <property type="entry name" value="DNA_pol3_delta2"/>
    <property type="match status" value="1"/>
</dbReference>
<evidence type="ECO:0000313" key="1">
    <source>
        <dbReference type="EMBL" id="ADM10270.1"/>
    </source>
</evidence>
<dbReference type="InterPro" id="IPR050238">
    <property type="entry name" value="DNA_Rep/Repair_Clamp_Loader"/>
</dbReference>
<proteinExistence type="predicted"/>
<gene>
    <name evidence="1" type="ordered locus">PB2503_11114</name>
</gene>
<dbReference type="InterPro" id="IPR027417">
    <property type="entry name" value="P-loop_NTPase"/>
</dbReference>
<protein>
    <submittedName>
        <fullName evidence="1">DNA polymerase III, delta prime subunit</fullName>
    </submittedName>
</protein>
<dbReference type="HOGENOM" id="CLU_006229_4_0_5"/>
<reference evidence="2" key="1">
    <citation type="submission" date="2010-08" db="EMBL/GenBank/DDBJ databases">
        <title>Genome sequence of Parvularcula bermudensis HTCC2503.</title>
        <authorList>
            <person name="Kang D.-M."/>
            <person name="Oh H.-M."/>
            <person name="Cho J.-C."/>
        </authorList>
    </citation>
    <scope>NUCLEOTIDE SEQUENCE [LARGE SCALE GENOMIC DNA]</scope>
    <source>
        <strain evidence="2">ATCC BAA-594 / HTCC2503 / KCTC 12087</strain>
    </source>
</reference>
<dbReference type="SUPFAM" id="SSF52540">
    <property type="entry name" value="P-loop containing nucleoside triphosphate hydrolases"/>
    <property type="match status" value="1"/>
</dbReference>
<keyword evidence="2" id="KW-1185">Reference proteome</keyword>
<dbReference type="RefSeq" id="WP_013301244.1">
    <property type="nucleotide sequence ID" value="NC_014414.1"/>
</dbReference>
<dbReference type="Gene3D" id="3.40.50.300">
    <property type="entry name" value="P-loop containing nucleotide triphosphate hydrolases"/>
    <property type="match status" value="1"/>
</dbReference>
<evidence type="ECO:0000313" key="2">
    <source>
        <dbReference type="Proteomes" id="UP000001302"/>
    </source>
</evidence>
<sequence>MSASSALLVRPALIETVDTALGRGAMIGGWLLTGPPQIGKRLLADRLAAALLSGAKAIDAADPAIVGQIAEEAHPDYFLVTRRPDEKTGKLPRTILVNDIREMIARFYQTSVSGRRVVVIDAADEMNASAANALLKSLEEPPQGATLLLLASAPGRLLPTIRSRCRRLDLGPSPLGEIAQWLETHHAIPADEARAAAALSDGRPGRALHWASGEGREVRGLADSLIAAAATGRDLTATAGQFAARDAAEIRRDAELLVLDRLAGATRRLAVGERPDPPFDRLSDPQRALESYDRLVTLTSQGEALNADRGQTALAMAMTLRDALRGGHVHR</sequence>
<dbReference type="Proteomes" id="UP000001302">
    <property type="component" value="Chromosome"/>
</dbReference>
<dbReference type="OrthoDB" id="9811073at2"/>
<organism evidence="1 2">
    <name type="scientific">Parvularcula bermudensis (strain ATCC BAA-594 / HTCC2503 / KCTC 12087)</name>
    <dbReference type="NCBI Taxonomy" id="314260"/>
    <lineage>
        <taxon>Bacteria</taxon>
        <taxon>Pseudomonadati</taxon>
        <taxon>Pseudomonadota</taxon>
        <taxon>Alphaproteobacteria</taxon>
        <taxon>Parvularculales</taxon>
        <taxon>Parvularculaceae</taxon>
        <taxon>Parvularcula</taxon>
    </lineage>
</organism>
<dbReference type="GO" id="GO:0006261">
    <property type="term" value="P:DNA-templated DNA replication"/>
    <property type="evidence" value="ECO:0007669"/>
    <property type="project" value="TreeGrafter"/>
</dbReference>
<dbReference type="PANTHER" id="PTHR11669:SF8">
    <property type="entry name" value="DNA POLYMERASE III SUBUNIT DELTA"/>
    <property type="match status" value="1"/>
</dbReference>
<dbReference type="EMBL" id="CP002156">
    <property type="protein sequence ID" value="ADM10270.1"/>
    <property type="molecule type" value="Genomic_DNA"/>
</dbReference>
<dbReference type="KEGG" id="pbr:PB2503_11114"/>
<name>E0TIF1_PARBH</name>
<accession>E0TIF1</accession>
<dbReference type="PANTHER" id="PTHR11669">
    <property type="entry name" value="REPLICATION FACTOR C / DNA POLYMERASE III GAMMA-TAU SUBUNIT"/>
    <property type="match status" value="1"/>
</dbReference>
<dbReference type="STRING" id="314260.PB2503_11114"/>
<reference evidence="1 2" key="2">
    <citation type="journal article" date="2011" name="J. Bacteriol.">
        <title>Complete genome sequence of strain HTCC2503T of Parvularcula bermudensis, the type species of the order "Parvularculales" in the class Alphaproteobacteria.</title>
        <authorList>
            <person name="Oh H.M."/>
            <person name="Kang I."/>
            <person name="Vergin K.L."/>
            <person name="Kang D."/>
            <person name="Rhee K.H."/>
            <person name="Giovannoni S.J."/>
            <person name="Cho J.C."/>
        </authorList>
    </citation>
    <scope>NUCLEOTIDE SEQUENCE [LARGE SCALE GENOMIC DNA]</scope>
    <source>
        <strain evidence="2">ATCC BAA-594 / HTCC2503 / KCTC 12087</strain>
    </source>
</reference>
<dbReference type="AlphaFoldDB" id="E0TIF1"/>